<protein>
    <submittedName>
        <fullName evidence="2">Transcriptional regulator with XRE-family HTH domain</fullName>
    </submittedName>
</protein>
<dbReference type="AlphaFoldDB" id="A0A7W8G770"/>
<dbReference type="InterPro" id="IPR010982">
    <property type="entry name" value="Lambda_DNA-bd_dom_sf"/>
</dbReference>
<dbReference type="PROSITE" id="PS50943">
    <property type="entry name" value="HTH_CROC1"/>
    <property type="match status" value="1"/>
</dbReference>
<comment type="caution">
    <text evidence="2">The sequence shown here is derived from an EMBL/GenBank/DDBJ whole genome shotgun (WGS) entry which is preliminary data.</text>
</comment>
<proteinExistence type="predicted"/>
<dbReference type="GO" id="GO:0003677">
    <property type="term" value="F:DNA binding"/>
    <property type="evidence" value="ECO:0007669"/>
    <property type="project" value="InterPro"/>
</dbReference>
<dbReference type="EMBL" id="JACHFQ010000001">
    <property type="protein sequence ID" value="MBB5225027.1"/>
    <property type="molecule type" value="Genomic_DNA"/>
</dbReference>
<dbReference type="GO" id="GO:0045892">
    <property type="term" value="P:negative regulation of DNA-templated transcription"/>
    <property type="evidence" value="ECO:0007669"/>
    <property type="project" value="InterPro"/>
</dbReference>
<dbReference type="CDD" id="cd00093">
    <property type="entry name" value="HTH_XRE"/>
    <property type="match status" value="1"/>
</dbReference>
<keyword evidence="3" id="KW-1185">Reference proteome</keyword>
<dbReference type="SUPFAM" id="SSF47413">
    <property type="entry name" value="lambda repressor-like DNA-binding domains"/>
    <property type="match status" value="1"/>
</dbReference>
<dbReference type="InterPro" id="IPR010744">
    <property type="entry name" value="Phage_CI_N"/>
</dbReference>
<evidence type="ECO:0000313" key="3">
    <source>
        <dbReference type="Proteomes" id="UP000518887"/>
    </source>
</evidence>
<evidence type="ECO:0000313" key="2">
    <source>
        <dbReference type="EMBL" id="MBB5225027.1"/>
    </source>
</evidence>
<dbReference type="RefSeq" id="WP_184656881.1">
    <property type="nucleotide sequence ID" value="NZ_JACHFQ010000001.1"/>
</dbReference>
<dbReference type="Gene3D" id="1.10.260.40">
    <property type="entry name" value="lambda repressor-like DNA-binding domains"/>
    <property type="match status" value="1"/>
</dbReference>
<accession>A0A7W8G770</accession>
<organism evidence="2 3">
    <name type="scientific">Treponema ruminis</name>
    <dbReference type="NCBI Taxonomy" id="744515"/>
    <lineage>
        <taxon>Bacteria</taxon>
        <taxon>Pseudomonadati</taxon>
        <taxon>Spirochaetota</taxon>
        <taxon>Spirochaetia</taxon>
        <taxon>Spirochaetales</taxon>
        <taxon>Treponemataceae</taxon>
        <taxon>Treponema</taxon>
    </lineage>
</organism>
<dbReference type="SMART" id="SM00530">
    <property type="entry name" value="HTH_XRE"/>
    <property type="match status" value="1"/>
</dbReference>
<gene>
    <name evidence="2" type="ORF">HNP76_000367</name>
</gene>
<sequence>MSFWKNVENELEYQNISRKELANQVGFAVSGISLGLTNNSVPSADVAVRIAEVLNVTVEYLVTGKTNEKTELTPQLNQLFSNILHLDEYDLETVCLLVQRIKKKQSDEKSV</sequence>
<name>A0A7W8G770_9SPIR</name>
<dbReference type="Pfam" id="PF07022">
    <property type="entry name" value="Phage_CI_repr"/>
    <property type="match status" value="1"/>
</dbReference>
<feature type="domain" description="HTH cro/C1-type" evidence="1">
    <location>
        <begin position="7"/>
        <end position="61"/>
    </location>
</feature>
<reference evidence="2 3" key="1">
    <citation type="submission" date="2020-08" db="EMBL/GenBank/DDBJ databases">
        <title>Genomic Encyclopedia of Type Strains, Phase IV (KMG-IV): sequencing the most valuable type-strain genomes for metagenomic binning, comparative biology and taxonomic classification.</title>
        <authorList>
            <person name="Goeker M."/>
        </authorList>
    </citation>
    <scope>NUCLEOTIDE SEQUENCE [LARGE SCALE GENOMIC DNA]</scope>
    <source>
        <strain evidence="2 3">DSM 103462</strain>
    </source>
</reference>
<dbReference type="InterPro" id="IPR001387">
    <property type="entry name" value="Cro/C1-type_HTH"/>
</dbReference>
<dbReference type="Proteomes" id="UP000518887">
    <property type="component" value="Unassembled WGS sequence"/>
</dbReference>
<evidence type="ECO:0000259" key="1">
    <source>
        <dbReference type="PROSITE" id="PS50943"/>
    </source>
</evidence>